<evidence type="ECO:0000313" key="3">
    <source>
        <dbReference type="Proteomes" id="UP001597557"/>
    </source>
</evidence>
<comment type="caution">
    <text evidence="2">The sequence shown here is derived from an EMBL/GenBank/DDBJ whole genome shotgun (WGS) entry which is preliminary data.</text>
</comment>
<dbReference type="SUPFAM" id="SSF49464">
    <property type="entry name" value="Carboxypeptidase regulatory domain-like"/>
    <property type="match status" value="1"/>
</dbReference>
<protein>
    <submittedName>
        <fullName evidence="2">Carboxypeptidase-like regulatory domain-containing protein</fullName>
    </submittedName>
</protein>
<gene>
    <name evidence="2" type="ORF">ACFS5N_13630</name>
</gene>
<accession>A0ABW5YE19</accession>
<sequence length="371" mass="42187">MKSPCFTILLFILLLTRFMASAQGGLSIAGKVTDEKGNPLSGATVFISNTTKITATNADGYFRFDHLDAGNYQLNVTMVGYLQFSHHFPVQTNFPELNIKLKINQTRLKQVNIGGKDRSAQYLALFTKELLGSTINADSCKIINPEVINFSTKDKNLYADADEFLIIENKRLGYRIKYMLKSFRHLQNTINTAYDGDAVFEELPGTDAQKQQWAKNRLETYGGSMMQFFRAAFTNTALQEGFIVNNIIGNDMRYTRYMVNFNSPHNGDFMPYNKSDYRAIYVEYDPKKAIRQLKKSQDSTSIQAIEKLGLTVKPPHYESKLYLFPKEATVDARGNVPTGYFTTFLIMGDWIKKRVGDQLPFEYQPPVAAFK</sequence>
<dbReference type="Pfam" id="PF13715">
    <property type="entry name" value="CarbopepD_reg_2"/>
    <property type="match status" value="1"/>
</dbReference>
<feature type="signal peptide" evidence="1">
    <location>
        <begin position="1"/>
        <end position="22"/>
    </location>
</feature>
<dbReference type="InterPro" id="IPR008969">
    <property type="entry name" value="CarboxyPept-like_regulatory"/>
</dbReference>
<keyword evidence="3" id="KW-1185">Reference proteome</keyword>
<feature type="chain" id="PRO_5047542160" evidence="1">
    <location>
        <begin position="23"/>
        <end position="371"/>
    </location>
</feature>
<proteinExistence type="predicted"/>
<evidence type="ECO:0000313" key="2">
    <source>
        <dbReference type="EMBL" id="MFD2873520.1"/>
    </source>
</evidence>
<organism evidence="2 3">
    <name type="scientific">Mucilaginibacter ximonensis</name>
    <dbReference type="NCBI Taxonomy" id="538021"/>
    <lineage>
        <taxon>Bacteria</taxon>
        <taxon>Pseudomonadati</taxon>
        <taxon>Bacteroidota</taxon>
        <taxon>Sphingobacteriia</taxon>
        <taxon>Sphingobacteriales</taxon>
        <taxon>Sphingobacteriaceae</taxon>
        <taxon>Mucilaginibacter</taxon>
    </lineage>
</organism>
<dbReference type="Proteomes" id="UP001597557">
    <property type="component" value="Unassembled WGS sequence"/>
</dbReference>
<name>A0ABW5YE19_9SPHI</name>
<evidence type="ECO:0000256" key="1">
    <source>
        <dbReference type="SAM" id="SignalP"/>
    </source>
</evidence>
<dbReference type="EMBL" id="JBHUPD010000002">
    <property type="protein sequence ID" value="MFD2873520.1"/>
    <property type="molecule type" value="Genomic_DNA"/>
</dbReference>
<dbReference type="Gene3D" id="2.60.40.1120">
    <property type="entry name" value="Carboxypeptidase-like, regulatory domain"/>
    <property type="match status" value="1"/>
</dbReference>
<keyword evidence="1" id="KW-0732">Signal</keyword>
<reference evidence="3" key="1">
    <citation type="journal article" date="2019" name="Int. J. Syst. Evol. Microbiol.">
        <title>The Global Catalogue of Microorganisms (GCM) 10K type strain sequencing project: providing services to taxonomists for standard genome sequencing and annotation.</title>
        <authorList>
            <consortium name="The Broad Institute Genomics Platform"/>
            <consortium name="The Broad Institute Genome Sequencing Center for Infectious Disease"/>
            <person name="Wu L."/>
            <person name="Ma J."/>
        </authorList>
    </citation>
    <scope>NUCLEOTIDE SEQUENCE [LARGE SCALE GENOMIC DNA]</scope>
    <source>
        <strain evidence="3">KCTC 22437</strain>
    </source>
</reference>
<dbReference type="RefSeq" id="WP_377186413.1">
    <property type="nucleotide sequence ID" value="NZ_JBHUPD010000002.1"/>
</dbReference>